<keyword evidence="2" id="KW-1185">Reference proteome</keyword>
<dbReference type="AlphaFoldDB" id="A0AA48IFQ0"/>
<sequence length="332" mass="36837">MLDANTYPHILRSIVTATPPNGLLCLRTASKSLRNAVDARLSSHILVWENGRISSRLLPFQCLPRPLPELAEHVKILDIQAPHVEWGDEENRMCDLSISNSSRSISRPSSTPTCRCGWSALPHALPPLPNLQTVRRWGPHTCSAPPSPQTVTHYGPAIDAEGGPVPDKLVWYLLSPAAVSRFNRIDDGGVPRYVVAGARTGALFNIIDELGFKKEVEGVDELEADNDSNETNEAVSLAYHFAALLSMFWLDDEDEDATWALVDVESWPQFEGVEVKDAIRARVARCCAAANWDEGQMEGIDQKLRFLTMSQYQQEIGEVAALERDDHGWAFE</sequence>
<reference evidence="1" key="1">
    <citation type="journal article" date="2023" name="BMC Genomics">
        <title>Chromosome-level genome assemblies of Cutaneotrichosporon spp. (Trichosporonales, Basidiomycota) reveal imbalanced evolution between nucleotide sequences and chromosome synteny.</title>
        <authorList>
            <person name="Kobayashi Y."/>
            <person name="Kayamori A."/>
            <person name="Aoki K."/>
            <person name="Shiwa Y."/>
            <person name="Matsutani M."/>
            <person name="Fujita N."/>
            <person name="Sugita T."/>
            <person name="Iwasaki W."/>
            <person name="Tanaka N."/>
            <person name="Takashima M."/>
        </authorList>
    </citation>
    <scope>NUCLEOTIDE SEQUENCE</scope>
    <source>
        <strain evidence="1">HIS019</strain>
    </source>
</reference>
<accession>A0AA48IFQ0</accession>
<dbReference type="EMBL" id="AP028214">
    <property type="protein sequence ID" value="BEI90691.1"/>
    <property type="molecule type" value="Genomic_DNA"/>
</dbReference>
<protein>
    <recommendedName>
        <fullName evidence="3">F-box domain-containing protein</fullName>
    </recommendedName>
</protein>
<evidence type="ECO:0000313" key="2">
    <source>
        <dbReference type="Proteomes" id="UP001233271"/>
    </source>
</evidence>
<proteinExistence type="predicted"/>
<dbReference type="KEGG" id="ccac:CcaHIS019_0307610"/>
<evidence type="ECO:0008006" key="3">
    <source>
        <dbReference type="Google" id="ProtNLM"/>
    </source>
</evidence>
<name>A0AA48IFQ0_9TREE</name>
<dbReference type="Proteomes" id="UP001233271">
    <property type="component" value="Chromosome 3"/>
</dbReference>
<gene>
    <name evidence="1" type="ORF">CcaverHIS019_0307610</name>
</gene>
<dbReference type="RefSeq" id="XP_060455956.1">
    <property type="nucleotide sequence ID" value="XM_060599243.1"/>
</dbReference>
<dbReference type="GeneID" id="85494561"/>
<organism evidence="1 2">
    <name type="scientific">Cutaneotrichosporon cavernicola</name>
    <dbReference type="NCBI Taxonomy" id="279322"/>
    <lineage>
        <taxon>Eukaryota</taxon>
        <taxon>Fungi</taxon>
        <taxon>Dikarya</taxon>
        <taxon>Basidiomycota</taxon>
        <taxon>Agaricomycotina</taxon>
        <taxon>Tremellomycetes</taxon>
        <taxon>Trichosporonales</taxon>
        <taxon>Trichosporonaceae</taxon>
        <taxon>Cutaneotrichosporon</taxon>
    </lineage>
</organism>
<evidence type="ECO:0000313" key="1">
    <source>
        <dbReference type="EMBL" id="BEI90691.1"/>
    </source>
</evidence>